<keyword evidence="5" id="KW-0408">Iron</keyword>
<dbReference type="PANTHER" id="PTHR43787:SF3">
    <property type="entry name" value="ARYLSULFATASE REGULATORY PROTEIN"/>
    <property type="match status" value="1"/>
</dbReference>
<accession>A0ABY8C519</accession>
<evidence type="ECO:0000259" key="7">
    <source>
        <dbReference type="PROSITE" id="PS51918"/>
    </source>
</evidence>
<keyword evidence="4" id="KW-0479">Metal-binding</keyword>
<dbReference type="NCBIfam" id="NF040899">
    <property type="entry name" value="ryptide_rSAM"/>
    <property type="match status" value="1"/>
</dbReference>
<dbReference type="SFLD" id="SFLDS00029">
    <property type="entry name" value="Radical_SAM"/>
    <property type="match status" value="1"/>
</dbReference>
<keyword evidence="6" id="KW-0411">Iron-sulfur</keyword>
<keyword evidence="2" id="KW-0004">4Fe-4S</keyword>
<dbReference type="InterPro" id="IPR007197">
    <property type="entry name" value="rSAM"/>
</dbReference>
<dbReference type="RefSeq" id="WP_315570294.1">
    <property type="nucleotide sequence ID" value="NZ_CP118866.1"/>
</dbReference>
<evidence type="ECO:0000256" key="1">
    <source>
        <dbReference type="ARBA" id="ARBA00001966"/>
    </source>
</evidence>
<dbReference type="InterPro" id="IPR023885">
    <property type="entry name" value="4Fe4S-binding_SPASM_dom"/>
</dbReference>
<comment type="cofactor">
    <cofactor evidence="1">
        <name>[4Fe-4S] cluster</name>
        <dbReference type="ChEBI" id="CHEBI:49883"/>
    </cofactor>
</comment>
<dbReference type="EMBL" id="CP118868">
    <property type="protein sequence ID" value="WEG35029.1"/>
    <property type="molecule type" value="Genomic_DNA"/>
</dbReference>
<dbReference type="InterPro" id="IPR000385">
    <property type="entry name" value="MoaA_NifB_PqqE_Fe-S-bd_CS"/>
</dbReference>
<evidence type="ECO:0000313" key="9">
    <source>
        <dbReference type="Proteomes" id="UP001220478"/>
    </source>
</evidence>
<dbReference type="NCBIfam" id="TIGR04085">
    <property type="entry name" value="rSAM_more_4Fe4S"/>
    <property type="match status" value="1"/>
</dbReference>
<protein>
    <submittedName>
        <fullName evidence="8">Radical SAM/SPASM ryptide class RiPP maturase</fullName>
    </submittedName>
</protein>
<evidence type="ECO:0000256" key="3">
    <source>
        <dbReference type="ARBA" id="ARBA00022691"/>
    </source>
</evidence>
<evidence type="ECO:0000256" key="5">
    <source>
        <dbReference type="ARBA" id="ARBA00023004"/>
    </source>
</evidence>
<dbReference type="Pfam" id="PF04055">
    <property type="entry name" value="Radical_SAM"/>
    <property type="match status" value="1"/>
</dbReference>
<evidence type="ECO:0000256" key="6">
    <source>
        <dbReference type="ARBA" id="ARBA00023014"/>
    </source>
</evidence>
<dbReference type="SUPFAM" id="SSF102114">
    <property type="entry name" value="Radical SAM enzymes"/>
    <property type="match status" value="1"/>
</dbReference>
<gene>
    <name evidence="8" type="ORF">PYS61_03530</name>
</gene>
<proteinExistence type="predicted"/>
<dbReference type="PANTHER" id="PTHR43787">
    <property type="entry name" value="FEMO COFACTOR BIOSYNTHESIS PROTEIN NIFB-RELATED"/>
    <property type="match status" value="1"/>
</dbReference>
<keyword evidence="9" id="KW-1185">Reference proteome</keyword>
<dbReference type="CDD" id="cd01335">
    <property type="entry name" value="Radical_SAM"/>
    <property type="match status" value="1"/>
</dbReference>
<dbReference type="PROSITE" id="PS01305">
    <property type="entry name" value="MOAA_NIFB_PQQE"/>
    <property type="match status" value="1"/>
</dbReference>
<organism evidence="8 9">
    <name type="scientific">Amygdalobacter indicium</name>
    <dbReference type="NCBI Taxonomy" id="3029272"/>
    <lineage>
        <taxon>Bacteria</taxon>
        <taxon>Bacillati</taxon>
        <taxon>Bacillota</taxon>
        <taxon>Clostridia</taxon>
        <taxon>Eubacteriales</taxon>
        <taxon>Oscillospiraceae</taxon>
        <taxon>Amygdalobacter</taxon>
    </lineage>
</organism>
<evidence type="ECO:0000256" key="2">
    <source>
        <dbReference type="ARBA" id="ARBA00022485"/>
    </source>
</evidence>
<sequence>MIYELEGGNLNKITENYHVKKVSLISVYQKQINDKFTLLINSFKNKVLVVESNKINNGTIEIDSTVSEWLETPSSNSDYFKCCELYDEKMILESKKKILISLVLTYSCNLRCSYCFQQKYDKLSRKPITLEKLEIILDKISLIIRENPDIQVSIGLFGGEPLLPKNELIIDRVFKYCVDHRLKIGITTNGVFLPYFAKKLIIYRSVIAAVAITVNSLPENYEKIVEITRVANNVEKLLDVTDLLLSYGVTIDVGTNFDKTNIQQLVPMFFYFKNRGYFARKTFYWNIGRVDNRLFDTNYDDYILSETDILLELMKIHEPIPPNLHAGFIQTCKNLTDKLNLSFNEIQCKGIYNYCWNVSPYDRVFYIDNNLNLFRCTVTVGRPEYILGNLRSFDLLNYQNDTKTFLDYKECQKCEIGGLCSGGCKLSADIDFYKQCRWEKKEFENFVSNILIPVIVEKMRY</sequence>
<evidence type="ECO:0000313" key="8">
    <source>
        <dbReference type="EMBL" id="WEG35029.1"/>
    </source>
</evidence>
<dbReference type="SFLD" id="SFLDG01067">
    <property type="entry name" value="SPASM/twitch_domain_containing"/>
    <property type="match status" value="1"/>
</dbReference>
<evidence type="ECO:0000256" key="4">
    <source>
        <dbReference type="ARBA" id="ARBA00022723"/>
    </source>
</evidence>
<dbReference type="Gene3D" id="3.20.20.70">
    <property type="entry name" value="Aldolase class I"/>
    <property type="match status" value="1"/>
</dbReference>
<name>A0ABY8C519_9FIRM</name>
<dbReference type="InterPro" id="IPR013785">
    <property type="entry name" value="Aldolase_TIM"/>
</dbReference>
<reference evidence="8 9" key="1">
    <citation type="submission" date="2023-02" db="EMBL/GenBank/DDBJ databases">
        <title>Novel Oscillospiraceae bacterial genomes.</title>
        <authorList>
            <person name="Srinivasan S."/>
            <person name="Austin M.N."/>
            <person name="Fiedler T.L."/>
            <person name="Strenk S.M."/>
            <person name="Agnew K.J."/>
            <person name="Nagana Gowda G.A."/>
            <person name="Raftery D."/>
            <person name="Beamer M.A."/>
            <person name="Achilles S.L."/>
            <person name="Wiesenfeld H.C."/>
            <person name="Fredricks D.N."/>
            <person name="Hillier S.L."/>
        </authorList>
    </citation>
    <scope>NUCLEOTIDE SEQUENCE [LARGE SCALE GENOMIC DNA]</scope>
    <source>
        <strain evidence="8 9">CHIC02 1186E3-8</strain>
    </source>
</reference>
<dbReference type="InterPro" id="IPR058240">
    <property type="entry name" value="rSAM_sf"/>
</dbReference>
<feature type="domain" description="Radical SAM core" evidence="7">
    <location>
        <begin position="94"/>
        <end position="323"/>
    </location>
</feature>
<dbReference type="PROSITE" id="PS51918">
    <property type="entry name" value="RADICAL_SAM"/>
    <property type="match status" value="1"/>
</dbReference>
<dbReference type="Proteomes" id="UP001220478">
    <property type="component" value="Chromosome"/>
</dbReference>
<keyword evidence="3" id="KW-0949">S-adenosyl-L-methionine</keyword>